<sequence>MLLKKISANAFGLVFLSFVVVQYNDPDPLVWILIYSFAAVLCLLTAAGKVAPNMLWSAAMLYAVGGIYMWPEHFEGVSIGGGDIKNIEEARESLGLFLCALVFAGFALYERFALYRTMREQALQRAKWASGLKSH</sequence>
<proteinExistence type="predicted"/>
<dbReference type="Pfam" id="PF15071">
    <property type="entry name" value="TMEM220"/>
    <property type="match status" value="1"/>
</dbReference>
<feature type="transmembrane region" description="Helical" evidence="1">
    <location>
        <begin position="90"/>
        <end position="109"/>
    </location>
</feature>
<feature type="transmembrane region" description="Helical" evidence="1">
    <location>
        <begin position="29"/>
        <end position="47"/>
    </location>
</feature>
<name>A0A501W088_9BACT</name>
<dbReference type="EMBL" id="VFRQ01000008">
    <property type="protein sequence ID" value="TPE43079.1"/>
    <property type="molecule type" value="Genomic_DNA"/>
</dbReference>
<organism evidence="2 3">
    <name type="scientific">Pontibacter mangrovi</name>
    <dbReference type="NCBI Taxonomy" id="2589816"/>
    <lineage>
        <taxon>Bacteria</taxon>
        <taxon>Pseudomonadati</taxon>
        <taxon>Bacteroidota</taxon>
        <taxon>Cytophagia</taxon>
        <taxon>Cytophagales</taxon>
        <taxon>Hymenobacteraceae</taxon>
        <taxon>Pontibacter</taxon>
    </lineage>
</organism>
<dbReference type="RefSeq" id="WP_140622492.1">
    <property type="nucleotide sequence ID" value="NZ_VFRQ01000008.1"/>
</dbReference>
<evidence type="ECO:0008006" key="4">
    <source>
        <dbReference type="Google" id="ProtNLM"/>
    </source>
</evidence>
<evidence type="ECO:0000256" key="1">
    <source>
        <dbReference type="SAM" id="Phobius"/>
    </source>
</evidence>
<reference evidence="2 3" key="1">
    <citation type="submission" date="2019-06" db="EMBL/GenBank/DDBJ databases">
        <title>A novel bacterium of genus Pontibacter, isolated from marine sediment.</title>
        <authorList>
            <person name="Huang H."/>
            <person name="Mo K."/>
            <person name="Hu Y."/>
        </authorList>
    </citation>
    <scope>NUCLEOTIDE SEQUENCE [LARGE SCALE GENOMIC DNA]</scope>
    <source>
        <strain evidence="2 3">HB172049</strain>
    </source>
</reference>
<keyword evidence="1" id="KW-0472">Membrane</keyword>
<accession>A0A501W088</accession>
<evidence type="ECO:0000313" key="3">
    <source>
        <dbReference type="Proteomes" id="UP000316727"/>
    </source>
</evidence>
<dbReference type="OrthoDB" id="329078at2"/>
<dbReference type="InterPro" id="IPR029377">
    <property type="entry name" value="TMEM220"/>
</dbReference>
<keyword evidence="3" id="KW-1185">Reference proteome</keyword>
<gene>
    <name evidence="2" type="ORF">FJM65_15680</name>
</gene>
<keyword evidence="1" id="KW-1133">Transmembrane helix</keyword>
<dbReference type="AlphaFoldDB" id="A0A501W088"/>
<comment type="caution">
    <text evidence="2">The sequence shown here is derived from an EMBL/GenBank/DDBJ whole genome shotgun (WGS) entry which is preliminary data.</text>
</comment>
<protein>
    <recommendedName>
        <fullName evidence="4">Transmembrane family 220, helix</fullName>
    </recommendedName>
</protein>
<feature type="transmembrane region" description="Helical" evidence="1">
    <location>
        <begin position="54"/>
        <end position="70"/>
    </location>
</feature>
<dbReference type="Proteomes" id="UP000316727">
    <property type="component" value="Unassembled WGS sequence"/>
</dbReference>
<evidence type="ECO:0000313" key="2">
    <source>
        <dbReference type="EMBL" id="TPE43079.1"/>
    </source>
</evidence>
<feature type="transmembrane region" description="Helical" evidence="1">
    <location>
        <begin position="7"/>
        <end position="23"/>
    </location>
</feature>
<keyword evidence="1" id="KW-0812">Transmembrane</keyword>